<accession>A0A9D4KK26</accession>
<gene>
    <name evidence="1" type="ORF">DPMN_114393</name>
</gene>
<reference evidence="1" key="2">
    <citation type="submission" date="2020-11" db="EMBL/GenBank/DDBJ databases">
        <authorList>
            <person name="McCartney M.A."/>
            <person name="Auch B."/>
            <person name="Kono T."/>
            <person name="Mallez S."/>
            <person name="Becker A."/>
            <person name="Gohl D.M."/>
            <person name="Silverstein K.A.T."/>
            <person name="Koren S."/>
            <person name="Bechman K.B."/>
            <person name="Herman A."/>
            <person name="Abrahante J.E."/>
            <person name="Garbe J."/>
        </authorList>
    </citation>
    <scope>NUCLEOTIDE SEQUENCE</scope>
    <source>
        <strain evidence="1">Duluth1</strain>
        <tissue evidence="1">Whole animal</tissue>
    </source>
</reference>
<reference evidence="1" key="1">
    <citation type="journal article" date="2019" name="bioRxiv">
        <title>The Genome of the Zebra Mussel, Dreissena polymorpha: A Resource for Invasive Species Research.</title>
        <authorList>
            <person name="McCartney M.A."/>
            <person name="Auch B."/>
            <person name="Kono T."/>
            <person name="Mallez S."/>
            <person name="Zhang Y."/>
            <person name="Obille A."/>
            <person name="Becker A."/>
            <person name="Abrahante J.E."/>
            <person name="Garbe J."/>
            <person name="Badalamenti J.P."/>
            <person name="Herman A."/>
            <person name="Mangelson H."/>
            <person name="Liachko I."/>
            <person name="Sullivan S."/>
            <person name="Sone E.D."/>
            <person name="Koren S."/>
            <person name="Silverstein K.A.T."/>
            <person name="Beckman K.B."/>
            <person name="Gohl D.M."/>
        </authorList>
    </citation>
    <scope>NUCLEOTIDE SEQUENCE</scope>
    <source>
        <strain evidence="1">Duluth1</strain>
        <tissue evidence="1">Whole animal</tissue>
    </source>
</reference>
<keyword evidence="2" id="KW-1185">Reference proteome</keyword>
<evidence type="ECO:0000313" key="2">
    <source>
        <dbReference type="Proteomes" id="UP000828390"/>
    </source>
</evidence>
<evidence type="ECO:0000313" key="1">
    <source>
        <dbReference type="EMBL" id="KAH3840934.1"/>
    </source>
</evidence>
<organism evidence="1 2">
    <name type="scientific">Dreissena polymorpha</name>
    <name type="common">Zebra mussel</name>
    <name type="synonym">Mytilus polymorpha</name>
    <dbReference type="NCBI Taxonomy" id="45954"/>
    <lineage>
        <taxon>Eukaryota</taxon>
        <taxon>Metazoa</taxon>
        <taxon>Spiralia</taxon>
        <taxon>Lophotrochozoa</taxon>
        <taxon>Mollusca</taxon>
        <taxon>Bivalvia</taxon>
        <taxon>Autobranchia</taxon>
        <taxon>Heteroconchia</taxon>
        <taxon>Euheterodonta</taxon>
        <taxon>Imparidentia</taxon>
        <taxon>Neoheterodontei</taxon>
        <taxon>Myida</taxon>
        <taxon>Dreissenoidea</taxon>
        <taxon>Dreissenidae</taxon>
        <taxon>Dreissena</taxon>
    </lineage>
</organism>
<protein>
    <recommendedName>
        <fullName evidence="3">SGNH hydrolase-type esterase domain-containing protein</fullName>
    </recommendedName>
</protein>
<dbReference type="Proteomes" id="UP000828390">
    <property type="component" value="Unassembled WGS sequence"/>
</dbReference>
<dbReference type="AlphaFoldDB" id="A0A9D4KK26"/>
<dbReference type="SUPFAM" id="SSF52266">
    <property type="entry name" value="SGNH hydrolase"/>
    <property type="match status" value="1"/>
</dbReference>
<name>A0A9D4KK26_DREPO</name>
<dbReference type="EMBL" id="JAIWYP010000004">
    <property type="protein sequence ID" value="KAH3840934.1"/>
    <property type="molecule type" value="Genomic_DNA"/>
</dbReference>
<proteinExistence type="predicted"/>
<sequence length="61" mass="6857">MYWPGAYAQEHGYEVGGSVAVSWNGIRGMKWTDFQHNLQLKVMFSSPQKLLFIHLGGNDTG</sequence>
<evidence type="ECO:0008006" key="3">
    <source>
        <dbReference type="Google" id="ProtNLM"/>
    </source>
</evidence>
<comment type="caution">
    <text evidence="1">The sequence shown here is derived from an EMBL/GenBank/DDBJ whole genome shotgun (WGS) entry which is preliminary data.</text>
</comment>